<name>A0ABS1WW55_9GAMM</name>
<reference evidence="2 3" key="1">
    <citation type="journal article" date="2021" name="Int. J. Syst. Evol. Microbiol.">
        <title>Steroidobacter gossypii sp. nov., isolated from soil of cotton cropping field.</title>
        <authorList>
            <person name="Huang R."/>
            <person name="Yang S."/>
            <person name="Zhen C."/>
            <person name="Liu W."/>
        </authorList>
    </citation>
    <scope>NUCLEOTIDE SEQUENCE [LARGE SCALE GENOMIC DNA]</scope>
    <source>
        <strain evidence="2 3">S1-65</strain>
    </source>
</reference>
<gene>
    <name evidence="2" type="ORF">JM946_10545</name>
</gene>
<dbReference type="Proteomes" id="UP000661077">
    <property type="component" value="Unassembled WGS sequence"/>
</dbReference>
<evidence type="ECO:0008006" key="4">
    <source>
        <dbReference type="Google" id="ProtNLM"/>
    </source>
</evidence>
<dbReference type="PROSITE" id="PS51257">
    <property type="entry name" value="PROKAR_LIPOPROTEIN"/>
    <property type="match status" value="1"/>
</dbReference>
<feature type="signal peptide" evidence="1">
    <location>
        <begin position="1"/>
        <end position="23"/>
    </location>
</feature>
<dbReference type="RefSeq" id="WP_203167249.1">
    <property type="nucleotide sequence ID" value="NZ_JAEVLS010000002.1"/>
</dbReference>
<protein>
    <recommendedName>
        <fullName evidence="4">DUF4410 domain-containing protein</fullName>
    </recommendedName>
</protein>
<proteinExistence type="predicted"/>
<evidence type="ECO:0000313" key="3">
    <source>
        <dbReference type="Proteomes" id="UP000661077"/>
    </source>
</evidence>
<keyword evidence="3" id="KW-1185">Reference proteome</keyword>
<evidence type="ECO:0000313" key="2">
    <source>
        <dbReference type="EMBL" id="MBM0105193.1"/>
    </source>
</evidence>
<accession>A0ABS1WW55</accession>
<organism evidence="2 3">
    <name type="scientific">Steroidobacter gossypii</name>
    <dbReference type="NCBI Taxonomy" id="2805490"/>
    <lineage>
        <taxon>Bacteria</taxon>
        <taxon>Pseudomonadati</taxon>
        <taxon>Pseudomonadota</taxon>
        <taxon>Gammaproteobacteria</taxon>
        <taxon>Steroidobacterales</taxon>
        <taxon>Steroidobacteraceae</taxon>
        <taxon>Steroidobacter</taxon>
    </lineage>
</organism>
<evidence type="ECO:0000256" key="1">
    <source>
        <dbReference type="SAM" id="SignalP"/>
    </source>
</evidence>
<keyword evidence="1" id="KW-0732">Signal</keyword>
<feature type="chain" id="PRO_5047171634" description="DUF4410 domain-containing protein" evidence="1">
    <location>
        <begin position="24"/>
        <end position="204"/>
    </location>
</feature>
<dbReference type="EMBL" id="JAEVLS010000002">
    <property type="protein sequence ID" value="MBM0105193.1"/>
    <property type="molecule type" value="Genomic_DNA"/>
</dbReference>
<sequence length="204" mass="21131">MRVLRICAAVTFIAFSTSGCVTAYVDGGLQKASVADVRKPARPTDVQLLFQFQSKGTANAKATDILKKDVTEVITASGLFATLGPDPSLSGAILSVTINNVPITDQGDAAAKGFATGLTFGLVGSAVTDGYICTMEYLPPGATNKVTTTSRHAIHATMGAKGAPPNGIKAKNLEEAVHTMTRQIVLEGLKHLSADPVFGPQEAS</sequence>
<comment type="caution">
    <text evidence="2">The sequence shown here is derived from an EMBL/GenBank/DDBJ whole genome shotgun (WGS) entry which is preliminary data.</text>
</comment>